<dbReference type="EMBL" id="JAVREX010000012">
    <property type="protein sequence ID" value="MDT0430811.1"/>
    <property type="molecule type" value="Genomic_DNA"/>
</dbReference>
<feature type="region of interest" description="Disordered" evidence="1">
    <location>
        <begin position="138"/>
        <end position="173"/>
    </location>
</feature>
<proteinExistence type="predicted"/>
<gene>
    <name evidence="3" type="ORF">RM649_24600</name>
</gene>
<evidence type="ECO:0000256" key="1">
    <source>
        <dbReference type="SAM" id="MobiDB-lite"/>
    </source>
</evidence>
<dbReference type="RefSeq" id="WP_311659924.1">
    <property type="nucleotide sequence ID" value="NZ_JAVREX010000012.1"/>
</dbReference>
<feature type="compositionally biased region" description="Basic and acidic residues" evidence="1">
    <location>
        <begin position="18"/>
        <end position="29"/>
    </location>
</feature>
<evidence type="ECO:0000313" key="4">
    <source>
        <dbReference type="Proteomes" id="UP001183777"/>
    </source>
</evidence>
<feature type="region of interest" description="Disordered" evidence="1">
    <location>
        <begin position="1"/>
        <end position="33"/>
    </location>
</feature>
<feature type="compositionally biased region" description="Acidic residues" evidence="1">
    <location>
        <begin position="207"/>
        <end position="222"/>
    </location>
</feature>
<feature type="compositionally biased region" description="Basic and acidic residues" evidence="1">
    <location>
        <begin position="138"/>
        <end position="154"/>
    </location>
</feature>
<keyword evidence="2" id="KW-0472">Membrane</keyword>
<organism evidence="3 4">
    <name type="scientific">Streptomyces salyersiae</name>
    <dbReference type="NCBI Taxonomy" id="3075530"/>
    <lineage>
        <taxon>Bacteria</taxon>
        <taxon>Bacillati</taxon>
        <taxon>Actinomycetota</taxon>
        <taxon>Actinomycetes</taxon>
        <taxon>Kitasatosporales</taxon>
        <taxon>Streptomycetaceae</taxon>
        <taxon>Streptomyces</taxon>
    </lineage>
</organism>
<evidence type="ECO:0000256" key="2">
    <source>
        <dbReference type="SAM" id="Phobius"/>
    </source>
</evidence>
<evidence type="ECO:0008006" key="5">
    <source>
        <dbReference type="Google" id="ProtNLM"/>
    </source>
</evidence>
<evidence type="ECO:0000313" key="3">
    <source>
        <dbReference type="EMBL" id="MDT0430811.1"/>
    </source>
</evidence>
<keyword evidence="2" id="KW-0812">Transmembrane</keyword>
<feature type="region of interest" description="Disordered" evidence="1">
    <location>
        <begin position="206"/>
        <end position="227"/>
    </location>
</feature>
<sequence length="245" mass="26866">MISEPEWEGESGAGHTMEVMDHSDRERGTGGRRPWALGGAVMASVLWAAAWYAYGVEDRTPDLRGYRLVDDLCADLPLKSIGAAIAPRRTTAEAESWTSRHEALDRIRCGVPLESRPAGERATGRWSVEYTVSVTVELHKKTDPGPEFEARNRDTGPGAEEEPRPESVPDLGDTAFLRTSDDYGTELTVRDGGAVLTLYVSSYISYQDDDGDGETDEGEPDVPETAPYRSALISDMRGLMAELKR</sequence>
<name>A0ABU2RPM5_9ACTN</name>
<feature type="transmembrane region" description="Helical" evidence="2">
    <location>
        <begin position="35"/>
        <end position="54"/>
    </location>
</feature>
<keyword evidence="4" id="KW-1185">Reference proteome</keyword>
<dbReference type="Proteomes" id="UP001183777">
    <property type="component" value="Unassembled WGS sequence"/>
</dbReference>
<reference evidence="4" key="1">
    <citation type="submission" date="2023-07" db="EMBL/GenBank/DDBJ databases">
        <title>30 novel species of actinomycetes from the DSMZ collection.</title>
        <authorList>
            <person name="Nouioui I."/>
        </authorList>
    </citation>
    <scope>NUCLEOTIDE SEQUENCE [LARGE SCALE GENOMIC DNA]</scope>
    <source>
        <strain evidence="4">DSM 41770</strain>
    </source>
</reference>
<comment type="caution">
    <text evidence="3">The sequence shown here is derived from an EMBL/GenBank/DDBJ whole genome shotgun (WGS) entry which is preliminary data.</text>
</comment>
<keyword evidence="2" id="KW-1133">Transmembrane helix</keyword>
<protein>
    <recommendedName>
        <fullName evidence="5">Secreted protein</fullName>
    </recommendedName>
</protein>
<accession>A0ABU2RPM5</accession>